<keyword evidence="1" id="KW-0720">Serine protease</keyword>
<dbReference type="PROSITE" id="PS50106">
    <property type="entry name" value="PDZ"/>
    <property type="match status" value="1"/>
</dbReference>
<dbReference type="GO" id="GO:0005524">
    <property type="term" value="F:ATP binding"/>
    <property type="evidence" value="ECO:0007669"/>
    <property type="project" value="InterPro"/>
</dbReference>
<dbReference type="AlphaFoldDB" id="A0A6M0Q1Y0"/>
<evidence type="ECO:0000256" key="2">
    <source>
        <dbReference type="SAM" id="Phobius"/>
    </source>
</evidence>
<dbReference type="Pfam" id="PF05362">
    <property type="entry name" value="Lon_C"/>
    <property type="match status" value="1"/>
</dbReference>
<dbReference type="RefSeq" id="WP_163176881.1">
    <property type="nucleotide sequence ID" value="NZ_JAAIWM010000001.1"/>
</dbReference>
<sequence length="342" mass="37932">MVSKQKRITLFIIAGTIILLLNFIKLPYYLNMPGDAYELPPIIEVEGGDDSEGKFMMTTVGVSRGKVNVLTYLWAKVAPYHDLIPAEQMRSRGETDQEYFYRQLHMMDMSQNVAVAVAYEKANKKVNYQYNGVFVMSVIEGMDARDKLEVGDRIFEVEGKPILNSEEFIEYVGSLTQGDQIQLSIEREGTVLNKVVKISPFPTDPSKFGVGISLVTDREIEVEPKIKINTDTVGGPSAGLMFTLEIYNQLLEGDLTKGYKIAGTGTINYEGVVGPIGGIKHKVVAADKAGADYFLAPNEMNAIDSNFNEAVKTAAELDTEMEIIPIDTLEDAIEFLETLDEK</sequence>
<keyword evidence="1" id="KW-0645">Protease</keyword>
<dbReference type="Gene3D" id="3.30.230.10">
    <property type="match status" value="1"/>
</dbReference>
<dbReference type="GO" id="GO:0004252">
    <property type="term" value="F:serine-type endopeptidase activity"/>
    <property type="evidence" value="ECO:0007669"/>
    <property type="project" value="UniProtKB-UniRule"/>
</dbReference>
<feature type="active site" evidence="1">
    <location>
        <position position="282"/>
    </location>
</feature>
<keyword evidence="2" id="KW-0812">Transmembrane</keyword>
<feature type="domain" description="PDZ" evidence="3">
    <location>
        <begin position="116"/>
        <end position="162"/>
    </location>
</feature>
<gene>
    <name evidence="5" type="ORF">G4D63_01230</name>
</gene>
<dbReference type="NCBIfam" id="NF041438">
    <property type="entry name" value="SepM_fam_S16"/>
    <property type="match status" value="1"/>
</dbReference>
<dbReference type="GO" id="GO:0006508">
    <property type="term" value="P:proteolysis"/>
    <property type="evidence" value="ECO:0007669"/>
    <property type="project" value="UniProtKB-KW"/>
</dbReference>
<keyword evidence="2" id="KW-1133">Transmembrane helix</keyword>
<evidence type="ECO:0000256" key="1">
    <source>
        <dbReference type="PROSITE-ProRule" id="PRU01122"/>
    </source>
</evidence>
<dbReference type="Pfam" id="PF13180">
    <property type="entry name" value="PDZ_2"/>
    <property type="match status" value="1"/>
</dbReference>
<keyword evidence="2" id="KW-0472">Membrane</keyword>
<evidence type="ECO:0000259" key="4">
    <source>
        <dbReference type="PROSITE" id="PS51786"/>
    </source>
</evidence>
<accession>A0A6M0Q1Y0</accession>
<dbReference type="SMART" id="SM00228">
    <property type="entry name" value="PDZ"/>
    <property type="match status" value="1"/>
</dbReference>
<organism evidence="5 6">
    <name type="scientific">Bacillus mesophilus</name>
    <dbReference type="NCBI Taxonomy" id="1808955"/>
    <lineage>
        <taxon>Bacteria</taxon>
        <taxon>Bacillati</taxon>
        <taxon>Bacillota</taxon>
        <taxon>Bacilli</taxon>
        <taxon>Bacillales</taxon>
        <taxon>Bacillaceae</taxon>
        <taxon>Bacillus</taxon>
    </lineage>
</organism>
<comment type="caution">
    <text evidence="5">The sequence shown here is derived from an EMBL/GenBank/DDBJ whole genome shotgun (WGS) entry which is preliminary data.</text>
</comment>
<keyword evidence="6" id="KW-1185">Reference proteome</keyword>
<dbReference type="Proteomes" id="UP000481043">
    <property type="component" value="Unassembled WGS sequence"/>
</dbReference>
<dbReference type="SUPFAM" id="SSF54211">
    <property type="entry name" value="Ribosomal protein S5 domain 2-like"/>
    <property type="match status" value="1"/>
</dbReference>
<evidence type="ECO:0000313" key="6">
    <source>
        <dbReference type="Proteomes" id="UP000481043"/>
    </source>
</evidence>
<dbReference type="PANTHER" id="PTHR10046">
    <property type="entry name" value="ATP DEPENDENT LON PROTEASE FAMILY MEMBER"/>
    <property type="match status" value="1"/>
</dbReference>
<evidence type="ECO:0000259" key="3">
    <source>
        <dbReference type="PROSITE" id="PS50106"/>
    </source>
</evidence>
<proteinExistence type="inferred from homology"/>
<name>A0A6M0Q1Y0_9BACI</name>
<dbReference type="EC" id="3.4.21.53" evidence="1"/>
<dbReference type="SUPFAM" id="SSF50156">
    <property type="entry name" value="PDZ domain-like"/>
    <property type="match status" value="1"/>
</dbReference>
<comment type="catalytic activity">
    <reaction evidence="1">
        <text>Hydrolysis of proteins in presence of ATP.</text>
        <dbReference type="EC" id="3.4.21.53"/>
    </reaction>
</comment>
<reference evidence="5 6" key="1">
    <citation type="submission" date="2020-02" db="EMBL/GenBank/DDBJ databases">
        <title>Bacillus aquiflavi sp. nov., isolated from yellow water of strong flavor Chinese baijiu in Yibin region of China.</title>
        <authorList>
            <person name="Xie J."/>
        </authorList>
    </citation>
    <scope>NUCLEOTIDE SEQUENCE [LARGE SCALE GENOMIC DNA]</scope>
    <source>
        <strain evidence="5 6">SA4</strain>
    </source>
</reference>
<protein>
    <recommendedName>
        <fullName evidence="1">endopeptidase La</fullName>
        <ecNumber evidence="1">3.4.21.53</ecNumber>
    </recommendedName>
</protein>
<dbReference type="InterPro" id="IPR001478">
    <property type="entry name" value="PDZ"/>
</dbReference>
<dbReference type="InterPro" id="IPR036034">
    <property type="entry name" value="PDZ_sf"/>
</dbReference>
<feature type="domain" description="Lon proteolytic" evidence="4">
    <location>
        <begin position="233"/>
        <end position="339"/>
    </location>
</feature>
<dbReference type="GO" id="GO:0004176">
    <property type="term" value="F:ATP-dependent peptidase activity"/>
    <property type="evidence" value="ECO:0007669"/>
    <property type="project" value="UniProtKB-UniRule"/>
</dbReference>
<feature type="transmembrane region" description="Helical" evidence="2">
    <location>
        <begin position="7"/>
        <end position="30"/>
    </location>
</feature>
<comment type="similarity">
    <text evidence="1">Belongs to the peptidase S16 family.</text>
</comment>
<dbReference type="InterPro" id="IPR014721">
    <property type="entry name" value="Ribsml_uS5_D2-typ_fold_subgr"/>
</dbReference>
<dbReference type="InterPro" id="IPR027065">
    <property type="entry name" value="Lon_Prtase"/>
</dbReference>
<dbReference type="EMBL" id="JAAIWM010000001">
    <property type="protein sequence ID" value="NEY70351.1"/>
    <property type="molecule type" value="Genomic_DNA"/>
</dbReference>
<dbReference type="InterPro" id="IPR020568">
    <property type="entry name" value="Ribosomal_Su5_D2-typ_SF"/>
</dbReference>
<keyword evidence="1" id="KW-0378">Hydrolase</keyword>
<dbReference type="GO" id="GO:0030163">
    <property type="term" value="P:protein catabolic process"/>
    <property type="evidence" value="ECO:0007669"/>
    <property type="project" value="InterPro"/>
</dbReference>
<dbReference type="InterPro" id="IPR008269">
    <property type="entry name" value="Lon_proteolytic"/>
</dbReference>
<evidence type="ECO:0000313" key="5">
    <source>
        <dbReference type="EMBL" id="NEY70351.1"/>
    </source>
</evidence>
<feature type="active site" evidence="1">
    <location>
        <position position="237"/>
    </location>
</feature>
<dbReference type="PROSITE" id="PS51786">
    <property type="entry name" value="LON_PROTEOLYTIC"/>
    <property type="match status" value="1"/>
</dbReference>